<dbReference type="Proteomes" id="UP000068137">
    <property type="component" value="Chromosome"/>
</dbReference>
<dbReference type="EMBL" id="CP012390">
    <property type="protein sequence ID" value="ALE19177.1"/>
    <property type="molecule type" value="Genomic_DNA"/>
</dbReference>
<dbReference type="AlphaFoldDB" id="A0A0M4LZ40"/>
<dbReference type="PANTHER" id="PTHR35007">
    <property type="entry name" value="INTEGRAL MEMBRANE PROTEIN-RELATED"/>
    <property type="match status" value="1"/>
</dbReference>
<organism evidence="2 4">
    <name type="scientific">Lawsonella clevelandensis</name>
    <dbReference type="NCBI Taxonomy" id="1528099"/>
    <lineage>
        <taxon>Bacteria</taxon>
        <taxon>Bacillati</taxon>
        <taxon>Actinomycetota</taxon>
        <taxon>Actinomycetes</taxon>
        <taxon>Mycobacteriales</taxon>
        <taxon>Lawsonellaceae</taxon>
        <taxon>Lawsonella</taxon>
    </lineage>
</organism>
<proteinExistence type="predicted"/>
<feature type="transmembrane region" description="Helical" evidence="1">
    <location>
        <begin position="251"/>
        <end position="273"/>
    </location>
</feature>
<dbReference type="Proteomes" id="UP000324288">
    <property type="component" value="Chromosome"/>
</dbReference>
<reference evidence="2 4" key="1">
    <citation type="journal article" date="2015" name="Genome Announc.">
        <title>Complete Genome Sequences for Two Strains of a Novel Fastidious, Partially Acid-Fast, Gram-Positive Corynebacterineae Bacterium, Derived from Human Clinical Samples.</title>
        <authorList>
            <person name="Nicholson A.C."/>
            <person name="Bell M."/>
            <person name="Humrighouse B.W."/>
            <person name="McQuiston J.R."/>
        </authorList>
    </citation>
    <scope>NUCLEOTIDE SEQUENCE [LARGE SCALE GENOMIC DNA]</scope>
    <source>
        <strain evidence="2 4">X1698</strain>
    </source>
</reference>
<dbReference type="RefSeq" id="WP_053962202.1">
    <property type="nucleotide sequence ID" value="NZ_CAMJVL010000046.1"/>
</dbReference>
<reference evidence="2" key="2">
    <citation type="journal article" date="2016" name="Int. J. Syst. Evol. Microbiol.">
        <title>Lawsonella clevelandensis gen. nov., sp. nov., a new member of the suborder Corynebacterineae isolated from human abscesses.</title>
        <authorList>
            <person name="Bell M.E."/>
            <person name="Bernard K.A."/>
            <person name="Harrington S.M."/>
            <person name="Patel N.B."/>
            <person name="Tucker T.A."/>
            <person name="Metcalfe M.G."/>
            <person name="McQuiston J.R."/>
        </authorList>
    </citation>
    <scope>NUCLEOTIDE SEQUENCE</scope>
    <source>
        <strain evidence="2">X1698</strain>
    </source>
</reference>
<feature type="transmembrane region" description="Helical" evidence="1">
    <location>
        <begin position="138"/>
        <end position="162"/>
    </location>
</feature>
<protein>
    <recommendedName>
        <fullName evidence="6">Type II secretion system protein GspF domain-containing protein</fullName>
    </recommendedName>
</protein>
<dbReference type="KEGG" id="cbq:AL705_05775"/>
<evidence type="ECO:0008006" key="6">
    <source>
        <dbReference type="Google" id="ProtNLM"/>
    </source>
</evidence>
<keyword evidence="1" id="KW-0812">Transmembrane</keyword>
<name>A0A0M4LZ40_9ACTN</name>
<evidence type="ECO:0000313" key="4">
    <source>
        <dbReference type="Proteomes" id="UP000068137"/>
    </source>
</evidence>
<accession>A0A0M4LZ40</accession>
<keyword evidence="5" id="KW-1185">Reference proteome</keyword>
<evidence type="ECO:0000313" key="5">
    <source>
        <dbReference type="Proteomes" id="UP000324288"/>
    </source>
</evidence>
<dbReference type="EMBL" id="LR584267">
    <property type="protein sequence ID" value="VHO01082.1"/>
    <property type="molecule type" value="Genomic_DNA"/>
</dbReference>
<keyword evidence="1" id="KW-0472">Membrane</keyword>
<feature type="transmembrane region" description="Helical" evidence="1">
    <location>
        <begin position="112"/>
        <end position="131"/>
    </location>
</feature>
<keyword evidence="1" id="KW-1133">Transmembrane helix</keyword>
<gene>
    <name evidence="2" type="ORF">AL705_05775</name>
    <name evidence="3" type="ORF">LC603019_01138</name>
</gene>
<dbReference type="OrthoDB" id="3267562at2"/>
<evidence type="ECO:0000313" key="2">
    <source>
        <dbReference type="EMBL" id="ALE19177.1"/>
    </source>
</evidence>
<dbReference type="PANTHER" id="PTHR35007:SF4">
    <property type="entry name" value="CONSERVED TRANSMEMBRANE PROTEIN-RELATED"/>
    <property type="match status" value="1"/>
</dbReference>
<evidence type="ECO:0000256" key="1">
    <source>
        <dbReference type="SAM" id="Phobius"/>
    </source>
</evidence>
<reference evidence="3 5" key="3">
    <citation type="submission" date="2019-04" db="EMBL/GenBank/DDBJ databases">
        <authorList>
            <person name="Seth-Smith MB H."/>
            <person name="Seth-Smith H."/>
        </authorList>
    </citation>
    <scope>NUCLEOTIDE SEQUENCE [LARGE SCALE GENOMIC DNA]</scope>
    <source>
        <strain evidence="3">USB-603019</strain>
    </source>
</reference>
<evidence type="ECO:0000313" key="3">
    <source>
        <dbReference type="EMBL" id="VHO01082.1"/>
    </source>
</evidence>
<sequence length="283" mass="30304">MGKLAILLACLIWGVWGWKVHHWAAAQTHQRTRWVNQLTTLQESRTALSTGGTAAYETLRNLPPDCVPQLLLGLLIRRGTPLDGTLAAAEETLRTTLHADSQRRNALAGVRATVLIMVALPVFGILLGMVLGAHPLRFFAHGGGSLALLAGVGLQTAGLWWIRHMVDGLPSPFDASVAQLPHLAALLRAGIHVDDARAQLPPTPACCANLLQLSARQGAPIADQLEALARDRQRQALATCEEAAQEMGVLLARPLGVCFLPAFMLLGILPTVLELGGEFIHIV</sequence>
<dbReference type="STRING" id="1528099.AL705_05775"/>